<evidence type="ECO:0000313" key="2">
    <source>
        <dbReference type="EMBL" id="MFD2261860.1"/>
    </source>
</evidence>
<dbReference type="EMBL" id="JBHUIP010000003">
    <property type="protein sequence ID" value="MFD2261860.1"/>
    <property type="molecule type" value="Genomic_DNA"/>
</dbReference>
<keyword evidence="2" id="KW-0378">Hydrolase</keyword>
<accession>A0ABW5DMA4</accession>
<dbReference type="PANTHER" id="PTHR36837">
    <property type="entry name" value="POLY(3-HYDROXYALKANOATE) POLYMERASE SUBUNIT PHAC"/>
    <property type="match status" value="1"/>
</dbReference>
<organism evidence="2 3">
    <name type="scientific">Lacibacterium aquatile</name>
    <dbReference type="NCBI Taxonomy" id="1168082"/>
    <lineage>
        <taxon>Bacteria</taxon>
        <taxon>Pseudomonadati</taxon>
        <taxon>Pseudomonadota</taxon>
        <taxon>Alphaproteobacteria</taxon>
        <taxon>Rhodospirillales</taxon>
        <taxon>Rhodospirillaceae</taxon>
    </lineage>
</organism>
<keyword evidence="3" id="KW-1185">Reference proteome</keyword>
<reference evidence="3" key="1">
    <citation type="journal article" date="2019" name="Int. J. Syst. Evol. Microbiol.">
        <title>The Global Catalogue of Microorganisms (GCM) 10K type strain sequencing project: providing services to taxonomists for standard genome sequencing and annotation.</title>
        <authorList>
            <consortium name="The Broad Institute Genomics Platform"/>
            <consortium name="The Broad Institute Genome Sequencing Center for Infectious Disease"/>
            <person name="Wu L."/>
            <person name="Ma J."/>
        </authorList>
    </citation>
    <scope>NUCLEOTIDE SEQUENCE [LARGE SCALE GENOMIC DNA]</scope>
    <source>
        <strain evidence="3">CGMCC 1.19062</strain>
    </source>
</reference>
<sequence length="373" mass="39960">MPILNGQSGNGQDAALKAALEAGGVDPSGFAAAVEVAGRRRMASFLAGVKAYQQHPYRRDLPEPPVLWQEGDIRLLDYAPDAPPGTPVLLAVPSLINRAYILDLMPGRSLMRWLAEVGIRPLLLDWGAPGEACRDFTLTDYVCGPLLDALAVANRLGPVNLLGYCMGGQLALAAAQQPGAEVERLTLLATPWDFHADGDSARRLVAALPGLKATIDWWGGLPVDAIQMLFAGIDLWQINRKFEAFGRIDPANPKAEAFVALEDWLNDGVPLAPSVARECLEGWYGDNSPQQGRWRIAGRPVLPSRCDIPTLAIIPAQDRIVPPQSARALADALPLATTLDVPLGHIGMIVSGAAPKRVWPLVREWVTGGASPV</sequence>
<proteinExistence type="predicted"/>
<dbReference type="Proteomes" id="UP001597295">
    <property type="component" value="Unassembled WGS sequence"/>
</dbReference>
<comment type="caution">
    <text evidence="2">The sequence shown here is derived from an EMBL/GenBank/DDBJ whole genome shotgun (WGS) entry which is preliminary data.</text>
</comment>
<evidence type="ECO:0000259" key="1">
    <source>
        <dbReference type="Pfam" id="PF00561"/>
    </source>
</evidence>
<dbReference type="GO" id="GO:0016787">
    <property type="term" value="F:hydrolase activity"/>
    <property type="evidence" value="ECO:0007669"/>
    <property type="project" value="UniProtKB-KW"/>
</dbReference>
<feature type="domain" description="AB hydrolase-1" evidence="1">
    <location>
        <begin position="154"/>
        <end position="349"/>
    </location>
</feature>
<dbReference type="RefSeq" id="WP_379874774.1">
    <property type="nucleotide sequence ID" value="NZ_JBHUIP010000003.1"/>
</dbReference>
<dbReference type="InterPro" id="IPR029058">
    <property type="entry name" value="AB_hydrolase_fold"/>
</dbReference>
<dbReference type="Pfam" id="PF00561">
    <property type="entry name" value="Abhydrolase_1"/>
    <property type="match status" value="1"/>
</dbReference>
<dbReference type="InterPro" id="IPR051321">
    <property type="entry name" value="PHA/PHB_synthase"/>
</dbReference>
<dbReference type="SUPFAM" id="SSF53474">
    <property type="entry name" value="alpha/beta-Hydrolases"/>
    <property type="match status" value="1"/>
</dbReference>
<dbReference type="PANTHER" id="PTHR36837:SF2">
    <property type="entry name" value="POLY(3-HYDROXYALKANOATE) POLYMERASE SUBUNIT PHAC"/>
    <property type="match status" value="1"/>
</dbReference>
<name>A0ABW5DMA4_9PROT</name>
<evidence type="ECO:0000313" key="3">
    <source>
        <dbReference type="Proteomes" id="UP001597295"/>
    </source>
</evidence>
<dbReference type="Gene3D" id="3.40.50.1820">
    <property type="entry name" value="alpha/beta hydrolase"/>
    <property type="match status" value="1"/>
</dbReference>
<gene>
    <name evidence="2" type="ORF">ACFSM5_03105</name>
</gene>
<protein>
    <submittedName>
        <fullName evidence="2">Alpha/beta fold hydrolase</fullName>
    </submittedName>
</protein>
<dbReference type="InterPro" id="IPR000073">
    <property type="entry name" value="AB_hydrolase_1"/>
</dbReference>